<dbReference type="InterPro" id="IPR027417">
    <property type="entry name" value="P-loop_NTPase"/>
</dbReference>
<keyword evidence="3" id="KW-1185">Reference proteome</keyword>
<name>A0A3S3EAP2_9NOCA</name>
<evidence type="ECO:0000313" key="2">
    <source>
        <dbReference type="EMBL" id="RVW09595.1"/>
    </source>
</evidence>
<feature type="compositionally biased region" description="Basic and acidic residues" evidence="1">
    <location>
        <begin position="586"/>
        <end position="601"/>
    </location>
</feature>
<dbReference type="OrthoDB" id="4934928at2"/>
<feature type="region of interest" description="Disordered" evidence="1">
    <location>
        <begin position="575"/>
        <end position="601"/>
    </location>
</feature>
<gene>
    <name evidence="2" type="ORF">EGT67_08935</name>
</gene>
<dbReference type="Proteomes" id="UP000286208">
    <property type="component" value="Unassembled WGS sequence"/>
</dbReference>
<organism evidence="2 3">
    <name type="scientific">Prescottella agglutinans</name>
    <dbReference type="NCBI Taxonomy" id="1644129"/>
    <lineage>
        <taxon>Bacteria</taxon>
        <taxon>Bacillati</taxon>
        <taxon>Actinomycetota</taxon>
        <taxon>Actinomycetes</taxon>
        <taxon>Mycobacteriales</taxon>
        <taxon>Nocardiaceae</taxon>
        <taxon>Prescottella</taxon>
    </lineage>
</organism>
<accession>A0A3S3EAP2</accession>
<evidence type="ECO:0000313" key="3">
    <source>
        <dbReference type="Proteomes" id="UP000286208"/>
    </source>
</evidence>
<proteinExistence type="predicted"/>
<evidence type="ECO:0000256" key="1">
    <source>
        <dbReference type="SAM" id="MobiDB-lite"/>
    </source>
</evidence>
<dbReference type="Gene3D" id="3.40.50.300">
    <property type="entry name" value="P-loop containing nucleotide triphosphate hydrolases"/>
    <property type="match status" value="1"/>
</dbReference>
<reference evidence="2 3" key="1">
    <citation type="submission" date="2018-11" db="EMBL/GenBank/DDBJ databases">
        <title>Rhodococcus spongicola sp. nov. and Rhodococcus xishaensis sp. nov. from marine sponges.</title>
        <authorList>
            <person name="Li L."/>
            <person name="Lin H.W."/>
        </authorList>
    </citation>
    <scope>NUCLEOTIDE SEQUENCE [LARGE SCALE GENOMIC DNA]</scope>
    <source>
        <strain evidence="2 3">CCTCC AB2014297</strain>
    </source>
</reference>
<feature type="region of interest" description="Disordered" evidence="1">
    <location>
        <begin position="127"/>
        <end position="146"/>
    </location>
</feature>
<comment type="caution">
    <text evidence="2">The sequence shown here is derived from an EMBL/GenBank/DDBJ whole genome shotgun (WGS) entry which is preliminary data.</text>
</comment>
<feature type="compositionally biased region" description="Basic and acidic residues" evidence="1">
    <location>
        <begin position="131"/>
        <end position="145"/>
    </location>
</feature>
<protein>
    <submittedName>
        <fullName evidence="2">Uncharacterized protein</fullName>
    </submittedName>
</protein>
<dbReference type="Pfam" id="PF13481">
    <property type="entry name" value="AAA_25"/>
    <property type="match status" value="1"/>
</dbReference>
<dbReference type="SUPFAM" id="SSF52540">
    <property type="entry name" value="P-loop containing nucleoside triphosphate hydrolases"/>
    <property type="match status" value="1"/>
</dbReference>
<dbReference type="AlphaFoldDB" id="A0A3S3EAP2"/>
<dbReference type="RefSeq" id="WP_127915732.1">
    <property type="nucleotide sequence ID" value="NZ_RKLP01000004.1"/>
</dbReference>
<sequence>MTTDPFGLPDDELSAGSAPSRADTSRDDAPAAWLHGEHVAHLADLDPDAELRQVLDTETAKAVRGFCRRYDLDPPETLRDCAVLPAGIIEHLIDVPTRQEVAEDAANHGEDDPHDVATSLVAEHAARRREHARERDDRKTAEKQLRQHATPIDPAARFTAAILEQYARDEPAAAEWVQRAVEQMSHENNMARLPGPGRDRKAPTLGYTAIELVQRFGVTPEQVAALPPATPADLAEAVRRYGTERRAEQNAEQRGAKLIEAEQAAAEIELPERINLAEFVPPDDPWLIDELMRRESTLGLFAQFKAGKTTAVREIVRSLLDGDKVFGRFPVNVPPGTEVALFDSEMPLDNLKEEYERAGTIGLDRLNLRSIRGVERSFDVRVPAVRERWAQQIAPGSVIVFDCLYSVLAALGINENDDTVAALLLGLRALATECRALGTIVVHHLGKDDERGARGHSSIEGFADVLCRIRLDGPLGSDAERTFTAYGRGVDVEQGVLVLGDDHRLTLESRAAMKAEKSAARRTSRDTDDDVAVLDLIRRHSGLTVRGLIARKPAGMSDARVRAAVPRLEAQRLAENRGAGSKHAWHVTDESVDRDPFSAPL</sequence>
<dbReference type="EMBL" id="RKLP01000004">
    <property type="protein sequence ID" value="RVW09595.1"/>
    <property type="molecule type" value="Genomic_DNA"/>
</dbReference>
<feature type="region of interest" description="Disordered" evidence="1">
    <location>
        <begin position="1"/>
        <end position="28"/>
    </location>
</feature>